<dbReference type="InterPro" id="IPR005550">
    <property type="entry name" value="Kinetochore_Ndc80"/>
</dbReference>
<evidence type="ECO:0000256" key="2">
    <source>
        <dbReference type="ARBA" id="ARBA00022454"/>
    </source>
</evidence>
<dbReference type="STRING" id="55544.A0A4D9DFJ7"/>
<keyword evidence="2 10" id="KW-0158">Chromosome</keyword>
<keyword evidence="3 10" id="KW-0132">Cell division</keyword>
<keyword evidence="6 11" id="KW-0175">Coiled coil</keyword>
<accession>A0A4D9DFJ7</accession>
<evidence type="ECO:0000256" key="1">
    <source>
        <dbReference type="ARBA" id="ARBA00007050"/>
    </source>
</evidence>
<dbReference type="PANTHER" id="PTHR10643">
    <property type="entry name" value="KINETOCHORE PROTEIN NDC80"/>
    <property type="match status" value="1"/>
</dbReference>
<dbReference type="Gene3D" id="6.10.250.1950">
    <property type="match status" value="1"/>
</dbReference>
<feature type="coiled-coil region" evidence="11">
    <location>
        <begin position="341"/>
        <end position="476"/>
    </location>
</feature>
<dbReference type="AlphaFoldDB" id="A0A4D9DFJ7"/>
<dbReference type="Pfam" id="PF24487">
    <property type="entry name" value="NDC80_loop"/>
    <property type="match status" value="1"/>
</dbReference>
<dbReference type="InterPro" id="IPR040967">
    <property type="entry name" value="DUF5595"/>
</dbReference>
<keyword evidence="4 10" id="KW-0498">Mitosis</keyword>
<evidence type="ECO:0000256" key="11">
    <source>
        <dbReference type="SAM" id="Coils"/>
    </source>
</evidence>
<proteinExistence type="inferred from homology"/>
<dbReference type="Pfam" id="PF18077">
    <property type="entry name" value="DUF5595"/>
    <property type="match status" value="1"/>
</dbReference>
<feature type="domain" description="Kinetochore protein Ndc80 CH" evidence="12">
    <location>
        <begin position="54"/>
        <end position="135"/>
    </location>
</feature>
<dbReference type="GO" id="GO:0051301">
    <property type="term" value="P:cell division"/>
    <property type="evidence" value="ECO:0007669"/>
    <property type="project" value="UniProtKB-UniRule"/>
</dbReference>
<keyword evidence="16" id="KW-1185">Reference proteome</keyword>
<dbReference type="GO" id="GO:0005813">
    <property type="term" value="C:centrosome"/>
    <property type="evidence" value="ECO:0007669"/>
    <property type="project" value="UniProtKB-ARBA"/>
</dbReference>
<protein>
    <recommendedName>
        <fullName evidence="10">Kinetochore protein NDC80</fullName>
    </recommendedName>
</protein>
<reference evidence="15 16" key="1">
    <citation type="submission" date="2019-04" db="EMBL/GenBank/DDBJ databases">
        <title>Draft genome of the big-headed turtle Platysternon megacephalum.</title>
        <authorList>
            <person name="Gong S."/>
        </authorList>
    </citation>
    <scope>NUCLEOTIDE SEQUENCE [LARGE SCALE GENOMIC DNA]</scope>
    <source>
        <strain evidence="15">DO16091913</strain>
        <tissue evidence="15">Muscle</tissue>
    </source>
</reference>
<evidence type="ECO:0000256" key="4">
    <source>
        <dbReference type="ARBA" id="ARBA00022776"/>
    </source>
</evidence>
<keyword evidence="7 10" id="KW-0539">Nucleus</keyword>
<evidence type="ECO:0000256" key="8">
    <source>
        <dbReference type="ARBA" id="ARBA00023306"/>
    </source>
</evidence>
<keyword evidence="8 10" id="KW-0131">Cell cycle</keyword>
<dbReference type="Pfam" id="PF03801">
    <property type="entry name" value="Ndc80_HEC"/>
    <property type="match status" value="2"/>
</dbReference>
<reference evidence="15 16" key="2">
    <citation type="submission" date="2019-04" db="EMBL/GenBank/DDBJ databases">
        <title>The genome sequence of big-headed turtle.</title>
        <authorList>
            <person name="Gong S."/>
        </authorList>
    </citation>
    <scope>NUCLEOTIDE SEQUENCE [LARGE SCALE GENOMIC DNA]</scope>
    <source>
        <strain evidence="15">DO16091913</strain>
        <tissue evidence="15">Muscle</tissue>
    </source>
</reference>
<dbReference type="InterPro" id="IPR057091">
    <property type="entry name" value="NDC80_loop"/>
</dbReference>
<dbReference type="EMBL" id="QXTE01000752">
    <property type="protein sequence ID" value="TFJ96186.1"/>
    <property type="molecule type" value="Genomic_DNA"/>
</dbReference>
<dbReference type="GO" id="GO:0031262">
    <property type="term" value="C:Ndc80 complex"/>
    <property type="evidence" value="ECO:0007669"/>
    <property type="project" value="UniProtKB-UniRule"/>
</dbReference>
<name>A0A4D9DFJ7_9SAUR</name>
<evidence type="ECO:0000313" key="16">
    <source>
        <dbReference type="Proteomes" id="UP000297703"/>
    </source>
</evidence>
<dbReference type="GO" id="GO:0005634">
    <property type="term" value="C:nucleus"/>
    <property type="evidence" value="ECO:0007669"/>
    <property type="project" value="UniProtKB-SubCell"/>
</dbReference>
<evidence type="ECO:0000256" key="10">
    <source>
        <dbReference type="RuleBase" id="RU368072"/>
    </source>
</evidence>
<sequence length="713" mass="81708">MKRSSSSSGSNGRASLLPIRVQDASRAGLYTPQATTSGSGASRNTPWGFFTGPEKLKDPRPLHDKTYIQQCIRQLCEFLVENGYAQNVSVKSLQTPSTKDFFRIFAFIYAFLCPSYELPDSKIEEEIPKVFKELGTSGSGASRNTPWGFFTGPEKLKDPRPLHDKTYIQQCIRQLCEFLVENGYAQNVSVKSLQTPSTKDFFRIFAFIYAFLCPSYELPDSKIEEEIPKVFKELGYPFPLPKSSMYTVGVPHVWPQVAAALVWLIDCIKIYSVMRGNSDVLVDAQCWSGEAEDEIVVNKLLMEYTEKCYDHFMNGGDAFEEMDAELQAKLNEVFKVDHSKVKTLDAENKRLNEDIARLERERESEPDRLEMLRKLKASLQADIEKYQAYMTNLESHSAVLDQKLRSLTEACEASELEVEMMKQENARLQHTVDNQPYTAADIKRINHEKDELQQTINKLTKELETERQQLWAEELKYARGKESIEKQLDDYHKLARKLKLIPAGMENSRGHDFEIKFTPEDGPHSLSKYRRQINVPLMQIIDETEQAISKASNKKIILEDSLEQLNVVIAEKKINIKLLKEEAQKLDDHHQQKLKVVEGEEEKSAAELQALEMHKNLIEAGVNEGLNEAMNELHEIQKKHQIAVRTTNEEKMQLLDKLYRVLEMVAFHVGSVEKYLAEHNAKADTVFEEFMSEDLLDNLKQILAKYKSKANAL</sequence>
<comment type="function">
    <text evidence="10">Acts as a component of the essential kinetochore-associated NDC80 complex, which is required for chromosome segregation and spindle checkpoint activity.</text>
</comment>
<dbReference type="Gene3D" id="1.10.418.30">
    <property type="entry name" value="Ncd80 complex, Ncd80 subunit"/>
    <property type="match status" value="2"/>
</dbReference>
<evidence type="ECO:0000259" key="12">
    <source>
        <dbReference type="Pfam" id="PF03801"/>
    </source>
</evidence>
<feature type="domain" description="Kinetochore protein NDC80 loop region" evidence="14">
    <location>
        <begin position="453"/>
        <end position="684"/>
    </location>
</feature>
<dbReference type="OrthoDB" id="7459479at2759"/>
<dbReference type="Proteomes" id="UP000297703">
    <property type="component" value="Unassembled WGS sequence"/>
</dbReference>
<feature type="domain" description="DUF5595" evidence="13">
    <location>
        <begin position="290"/>
        <end position="361"/>
    </location>
</feature>
<evidence type="ECO:0000313" key="15">
    <source>
        <dbReference type="EMBL" id="TFJ96186.1"/>
    </source>
</evidence>
<evidence type="ECO:0000259" key="13">
    <source>
        <dbReference type="Pfam" id="PF18077"/>
    </source>
</evidence>
<comment type="caution">
    <text evidence="15">The sequence shown here is derived from an EMBL/GenBank/DDBJ whole genome shotgun (WGS) entry which is preliminary data.</text>
</comment>
<comment type="subunit">
    <text evidence="10">Component of the NDC80 complex.</text>
</comment>
<comment type="subcellular location">
    <subcellularLocation>
        <location evidence="10">Chromosome</location>
        <location evidence="10">Centromere</location>
        <location evidence="10">Kinetochore</location>
    </subcellularLocation>
    <subcellularLocation>
        <location evidence="10">Nucleus</location>
    </subcellularLocation>
</comment>
<keyword evidence="5 10" id="KW-0995">Kinetochore</keyword>
<dbReference type="InterPro" id="IPR038273">
    <property type="entry name" value="Ndc80_sf"/>
</dbReference>
<dbReference type="GO" id="GO:0051315">
    <property type="term" value="P:attachment of mitotic spindle microtubules to kinetochore"/>
    <property type="evidence" value="ECO:0007669"/>
    <property type="project" value="UniProtKB-UniRule"/>
</dbReference>
<evidence type="ECO:0000256" key="5">
    <source>
        <dbReference type="ARBA" id="ARBA00022838"/>
    </source>
</evidence>
<comment type="similarity">
    <text evidence="1 10">Belongs to the NDC80/HEC1 family.</text>
</comment>
<evidence type="ECO:0000256" key="3">
    <source>
        <dbReference type="ARBA" id="ARBA00022618"/>
    </source>
</evidence>
<gene>
    <name evidence="15" type="ORF">DR999_PMT22043</name>
</gene>
<dbReference type="FunFam" id="1.10.418.30:FF:000002">
    <property type="entry name" value="NDC80, kinetochore complex component"/>
    <property type="match status" value="1"/>
</dbReference>
<evidence type="ECO:0000256" key="6">
    <source>
        <dbReference type="ARBA" id="ARBA00023054"/>
    </source>
</evidence>
<dbReference type="GO" id="GO:0005737">
    <property type="term" value="C:cytoplasm"/>
    <property type="evidence" value="ECO:0007669"/>
    <property type="project" value="UniProtKB-ARBA"/>
</dbReference>
<dbReference type="InterPro" id="IPR055260">
    <property type="entry name" value="Ndc80_CH"/>
</dbReference>
<feature type="coiled-coil region" evidence="11">
    <location>
        <begin position="541"/>
        <end position="589"/>
    </location>
</feature>
<evidence type="ECO:0000259" key="14">
    <source>
        <dbReference type="Pfam" id="PF24487"/>
    </source>
</evidence>
<dbReference type="GO" id="GO:0007051">
    <property type="term" value="P:spindle organization"/>
    <property type="evidence" value="ECO:0007669"/>
    <property type="project" value="UniProtKB-ARBA"/>
</dbReference>
<feature type="domain" description="Kinetochore protein Ndc80 CH" evidence="12">
    <location>
        <begin position="155"/>
        <end position="272"/>
    </location>
</feature>
<keyword evidence="9 10" id="KW-0137">Centromere</keyword>
<evidence type="ECO:0000256" key="7">
    <source>
        <dbReference type="ARBA" id="ARBA00023242"/>
    </source>
</evidence>
<organism evidence="15 16">
    <name type="scientific">Platysternon megacephalum</name>
    <name type="common">big-headed turtle</name>
    <dbReference type="NCBI Taxonomy" id="55544"/>
    <lineage>
        <taxon>Eukaryota</taxon>
        <taxon>Metazoa</taxon>
        <taxon>Chordata</taxon>
        <taxon>Craniata</taxon>
        <taxon>Vertebrata</taxon>
        <taxon>Euteleostomi</taxon>
        <taxon>Archelosauria</taxon>
        <taxon>Testudinata</taxon>
        <taxon>Testudines</taxon>
        <taxon>Cryptodira</taxon>
        <taxon>Durocryptodira</taxon>
        <taxon>Testudinoidea</taxon>
        <taxon>Platysternidae</taxon>
        <taxon>Platysternon</taxon>
    </lineage>
</organism>
<dbReference type="PANTHER" id="PTHR10643:SF2">
    <property type="entry name" value="KINETOCHORE PROTEIN NDC80 HOMOLOG"/>
    <property type="match status" value="1"/>
</dbReference>
<evidence type="ECO:0000256" key="9">
    <source>
        <dbReference type="ARBA" id="ARBA00023328"/>
    </source>
</evidence>